<gene>
    <name evidence="1" type="ORF">EXN66_Car020900</name>
</gene>
<evidence type="ECO:0000313" key="2">
    <source>
        <dbReference type="Proteomes" id="UP000503349"/>
    </source>
</evidence>
<protein>
    <submittedName>
        <fullName evidence="1">Uncharacterized protein</fullName>
    </submittedName>
</protein>
<sequence>MPETKAYSHSQGLGFCGKVQAGQRNAKRGIAHTVSMTQTQRYIDKVEVFLQRAVSLHERGG</sequence>
<dbReference type="AlphaFoldDB" id="A0A6G1QSA8"/>
<accession>A0A6G1QSA8</accession>
<organism evidence="1 2">
    <name type="scientific">Channa argus</name>
    <name type="common">Northern snakehead</name>
    <name type="synonym">Ophicephalus argus</name>
    <dbReference type="NCBI Taxonomy" id="215402"/>
    <lineage>
        <taxon>Eukaryota</taxon>
        <taxon>Metazoa</taxon>
        <taxon>Chordata</taxon>
        <taxon>Craniata</taxon>
        <taxon>Vertebrata</taxon>
        <taxon>Euteleostomi</taxon>
        <taxon>Actinopterygii</taxon>
        <taxon>Neopterygii</taxon>
        <taxon>Teleostei</taxon>
        <taxon>Neoteleostei</taxon>
        <taxon>Acanthomorphata</taxon>
        <taxon>Anabantaria</taxon>
        <taxon>Anabantiformes</taxon>
        <taxon>Channoidei</taxon>
        <taxon>Channidae</taxon>
        <taxon>Channa</taxon>
    </lineage>
</organism>
<reference evidence="1 2" key="1">
    <citation type="submission" date="2019-02" db="EMBL/GenBank/DDBJ databases">
        <title>Opniocepnalus argus genome.</title>
        <authorList>
            <person name="Zhou C."/>
            <person name="Xiao S."/>
        </authorList>
    </citation>
    <scope>NUCLEOTIDE SEQUENCE [LARGE SCALE GENOMIC DNA]</scope>
    <source>
        <strain evidence="1">OARG1902GOOAL</strain>
        <tissue evidence="1">Muscle</tissue>
    </source>
</reference>
<evidence type="ECO:0000313" key="1">
    <source>
        <dbReference type="EMBL" id="KAF3705209.1"/>
    </source>
</evidence>
<keyword evidence="2" id="KW-1185">Reference proteome</keyword>
<dbReference type="Proteomes" id="UP000503349">
    <property type="component" value="Chromosome 21"/>
</dbReference>
<reference evidence="2" key="2">
    <citation type="submission" date="2019-02" db="EMBL/GenBank/DDBJ databases">
        <title>Opniocepnalus argus Var Kimnra genome.</title>
        <authorList>
            <person name="Zhou C."/>
            <person name="Xiao S."/>
        </authorList>
    </citation>
    <scope>NUCLEOTIDE SEQUENCE [LARGE SCALE GENOMIC DNA]</scope>
</reference>
<name>A0A6G1QSA8_CHAAH</name>
<dbReference type="EMBL" id="CM015732">
    <property type="protein sequence ID" value="KAF3705209.1"/>
    <property type="molecule type" value="Genomic_DNA"/>
</dbReference>
<proteinExistence type="predicted"/>